<protein>
    <submittedName>
        <fullName evidence="2">Uncharacterized protein</fullName>
    </submittedName>
</protein>
<feature type="compositionally biased region" description="Polar residues" evidence="1">
    <location>
        <begin position="1"/>
        <end position="14"/>
    </location>
</feature>
<dbReference type="Proteomes" id="UP000319824">
    <property type="component" value="Unassembled WGS sequence"/>
</dbReference>
<organism evidence="2 3">
    <name type="scientific">Rhizobium mongolense USDA 1844</name>
    <dbReference type="NCBI Taxonomy" id="1079460"/>
    <lineage>
        <taxon>Bacteria</taxon>
        <taxon>Pseudomonadati</taxon>
        <taxon>Pseudomonadota</taxon>
        <taxon>Alphaproteobacteria</taxon>
        <taxon>Hyphomicrobiales</taxon>
        <taxon>Rhizobiaceae</taxon>
        <taxon>Rhizobium/Agrobacterium group</taxon>
        <taxon>Rhizobium</taxon>
    </lineage>
</organism>
<dbReference type="RefSeq" id="WP_167521881.1">
    <property type="nucleotide sequence ID" value="NZ_VISO01000001.1"/>
</dbReference>
<name>A0A559TJQ8_9HYPH</name>
<accession>A0A559TJQ8</accession>
<evidence type="ECO:0000313" key="2">
    <source>
        <dbReference type="EMBL" id="TVZ74858.1"/>
    </source>
</evidence>
<feature type="compositionally biased region" description="Basic and acidic residues" evidence="1">
    <location>
        <begin position="41"/>
        <end position="52"/>
    </location>
</feature>
<reference evidence="2 3" key="1">
    <citation type="submission" date="2019-06" db="EMBL/GenBank/DDBJ databases">
        <title>Pac Bio to generate improved reference genome sequences for organisms with transposon mutant libraries (support for FEBA project).</title>
        <authorList>
            <person name="Blow M."/>
        </authorList>
    </citation>
    <scope>NUCLEOTIDE SEQUENCE [LARGE SCALE GENOMIC DNA]</scope>
    <source>
        <strain evidence="2 3">USDA 1844</strain>
    </source>
</reference>
<sequence length="58" mass="6151">MNSLAEQAVATTRSMPAKLPASWHVAKPVTVNPPPHVGRQKSHDAATRDNKALARPAA</sequence>
<gene>
    <name evidence="2" type="ORF">BCL32_0184</name>
</gene>
<evidence type="ECO:0000256" key="1">
    <source>
        <dbReference type="SAM" id="MobiDB-lite"/>
    </source>
</evidence>
<evidence type="ECO:0000313" key="3">
    <source>
        <dbReference type="Proteomes" id="UP000319824"/>
    </source>
</evidence>
<dbReference type="AlphaFoldDB" id="A0A559TJQ8"/>
<proteinExistence type="predicted"/>
<dbReference type="EMBL" id="VISO01000001">
    <property type="protein sequence ID" value="TVZ74858.1"/>
    <property type="molecule type" value="Genomic_DNA"/>
</dbReference>
<comment type="caution">
    <text evidence="2">The sequence shown here is derived from an EMBL/GenBank/DDBJ whole genome shotgun (WGS) entry which is preliminary data.</text>
</comment>
<feature type="region of interest" description="Disordered" evidence="1">
    <location>
        <begin position="1"/>
        <end position="58"/>
    </location>
</feature>